<accession>A0A1Q2SNB5</accession>
<evidence type="ECO:0000256" key="6">
    <source>
        <dbReference type="ARBA" id="ARBA00022840"/>
    </source>
</evidence>
<comment type="similarity">
    <text evidence="1">Belongs to the CpsD/CapB family.</text>
</comment>
<comment type="catalytic activity">
    <reaction evidence="8">
        <text>L-tyrosyl-[protein] + ATP = O-phospho-L-tyrosyl-[protein] + ADP + H(+)</text>
        <dbReference type="Rhea" id="RHEA:10596"/>
        <dbReference type="Rhea" id="RHEA-COMP:10136"/>
        <dbReference type="Rhea" id="RHEA-COMP:20101"/>
        <dbReference type="ChEBI" id="CHEBI:15378"/>
        <dbReference type="ChEBI" id="CHEBI:30616"/>
        <dbReference type="ChEBI" id="CHEBI:46858"/>
        <dbReference type="ChEBI" id="CHEBI:61978"/>
        <dbReference type="ChEBI" id="CHEBI:456216"/>
        <dbReference type="EC" id="2.7.10.2"/>
    </reaction>
</comment>
<feature type="domain" description="AAA" evidence="10">
    <location>
        <begin position="105"/>
        <end position="236"/>
    </location>
</feature>
<dbReference type="RefSeq" id="WP_231910611.1">
    <property type="nucleotide sequence ID" value="NZ_AP014836.1"/>
</dbReference>
<evidence type="ECO:0000256" key="3">
    <source>
        <dbReference type="ARBA" id="ARBA00022679"/>
    </source>
</evidence>
<keyword evidence="5 11" id="KW-0418">Kinase</keyword>
<dbReference type="EC" id="2.7.10.2" evidence="2"/>
<dbReference type="PANTHER" id="PTHR32309:SF13">
    <property type="entry name" value="FERRIC ENTEROBACTIN TRANSPORT PROTEIN FEPE"/>
    <property type="match status" value="1"/>
</dbReference>
<dbReference type="SUPFAM" id="SSF52540">
    <property type="entry name" value="P-loop containing nucleoside triphosphate hydrolases"/>
    <property type="match status" value="1"/>
</dbReference>
<dbReference type="Pfam" id="PF13614">
    <property type="entry name" value="AAA_31"/>
    <property type="match status" value="1"/>
</dbReference>
<dbReference type="GO" id="GO:0005886">
    <property type="term" value="C:plasma membrane"/>
    <property type="evidence" value="ECO:0007669"/>
    <property type="project" value="TreeGrafter"/>
</dbReference>
<evidence type="ECO:0000313" key="11">
    <source>
        <dbReference type="EMBL" id="BAW80597.1"/>
    </source>
</evidence>
<dbReference type="InterPro" id="IPR005702">
    <property type="entry name" value="Wzc-like_C"/>
</dbReference>
<dbReference type="CDD" id="cd05387">
    <property type="entry name" value="BY-kinase"/>
    <property type="match status" value="1"/>
</dbReference>
<dbReference type="GO" id="GO:0004715">
    <property type="term" value="F:non-membrane spanning protein tyrosine kinase activity"/>
    <property type="evidence" value="ECO:0007669"/>
    <property type="project" value="UniProtKB-EC"/>
</dbReference>
<gene>
    <name evidence="11" type="ORF">TAO_1227</name>
</gene>
<evidence type="ECO:0000256" key="7">
    <source>
        <dbReference type="ARBA" id="ARBA00023137"/>
    </source>
</evidence>
<keyword evidence="3" id="KW-0808">Transferase</keyword>
<evidence type="ECO:0000256" key="1">
    <source>
        <dbReference type="ARBA" id="ARBA00007316"/>
    </source>
</evidence>
<dbReference type="GO" id="GO:0005524">
    <property type="term" value="F:ATP binding"/>
    <property type="evidence" value="ECO:0007669"/>
    <property type="project" value="UniProtKB-KW"/>
</dbReference>
<name>A0A1Q2SNB5_9GAMM</name>
<dbReference type="NCBIfam" id="TIGR01007">
    <property type="entry name" value="eps_fam"/>
    <property type="match status" value="1"/>
</dbReference>
<dbReference type="AlphaFoldDB" id="A0A1Q2SNB5"/>
<evidence type="ECO:0000313" key="12">
    <source>
        <dbReference type="Proteomes" id="UP000243679"/>
    </source>
</evidence>
<dbReference type="InterPro" id="IPR027417">
    <property type="entry name" value="P-loop_NTPase"/>
</dbReference>
<dbReference type="InterPro" id="IPR025669">
    <property type="entry name" value="AAA_dom"/>
</dbReference>
<keyword evidence="12" id="KW-1185">Reference proteome</keyword>
<proteinExistence type="inferred from homology"/>
<keyword evidence="4" id="KW-0547">Nucleotide-binding</keyword>
<dbReference type="NCBIfam" id="TIGR03018">
    <property type="entry name" value="pepcterm_TyrKin"/>
    <property type="match status" value="1"/>
</dbReference>
<organism evidence="11 12">
    <name type="scientific">Candidatus Nitrosoglobus terrae</name>
    <dbReference type="NCBI Taxonomy" id="1630141"/>
    <lineage>
        <taxon>Bacteria</taxon>
        <taxon>Pseudomonadati</taxon>
        <taxon>Pseudomonadota</taxon>
        <taxon>Gammaproteobacteria</taxon>
        <taxon>Chromatiales</taxon>
        <taxon>Chromatiaceae</taxon>
        <taxon>Candidatus Nitrosoglobus</taxon>
    </lineage>
</organism>
<evidence type="ECO:0000256" key="2">
    <source>
        <dbReference type="ARBA" id="ARBA00011903"/>
    </source>
</evidence>
<dbReference type="Proteomes" id="UP000243679">
    <property type="component" value="Chromosome"/>
</dbReference>
<evidence type="ECO:0000256" key="4">
    <source>
        <dbReference type="ARBA" id="ARBA00022741"/>
    </source>
</evidence>
<feature type="compositionally biased region" description="Polar residues" evidence="9">
    <location>
        <begin position="1"/>
        <end position="20"/>
    </location>
</feature>
<reference evidence="11 12" key="1">
    <citation type="journal article" date="2017" name="ISME J.">
        <title>An acid-tolerant ammonia-oxidizing ?-proteobacterium from soil.</title>
        <authorList>
            <person name="Hayatsu M."/>
            <person name="Tago K."/>
            <person name="Uchiyama I."/>
            <person name="Toyoda A."/>
            <person name="Wang Y."/>
            <person name="Shimomura Y."/>
            <person name="Okubo T."/>
            <person name="Kurisu F."/>
            <person name="Hirono Y."/>
            <person name="Nonaka K."/>
            <person name="Akiyama H."/>
            <person name="Itoh T."/>
            <person name="Takami H."/>
        </authorList>
    </citation>
    <scope>NUCLEOTIDE SEQUENCE [LARGE SCALE GENOMIC DNA]</scope>
    <source>
        <strain evidence="11 12">TAO100</strain>
    </source>
</reference>
<dbReference type="PANTHER" id="PTHR32309">
    <property type="entry name" value="TYROSINE-PROTEIN KINASE"/>
    <property type="match status" value="1"/>
</dbReference>
<evidence type="ECO:0000259" key="10">
    <source>
        <dbReference type="Pfam" id="PF13614"/>
    </source>
</evidence>
<feature type="region of interest" description="Disordered" evidence="9">
    <location>
        <begin position="1"/>
        <end position="24"/>
    </location>
</feature>
<keyword evidence="7 11" id="KW-0829">Tyrosine-protein kinase</keyword>
<evidence type="ECO:0000256" key="9">
    <source>
        <dbReference type="SAM" id="MobiDB-lite"/>
    </source>
</evidence>
<sequence>MNNSIEKAMNQIGTASSSSEGAAPTVNPLSLDAVDRKLASAQVSSNRRKTGFFVDLDLKILSEKGFITPDDPRSQIAEEYRRIKRPLLKRALDRSLPADEHNNLILVTSALAGEGKTFTAINLAMSIVMEYDHTVLLIDADMIKPELSRIFNIREKSGLVEVLMESSVDLADVMVRTNIANLRVVGSGRPHPLSTEMLASYQMAALANNIAKRYPERIIIIDSSPLLATSQSSVLAHLVGQVVLVVESGRTPQTAVKEAVSHLDETKSVWMIMNKGKRPWGSSYYGKLSNNYNYS</sequence>
<dbReference type="Gene3D" id="3.40.50.300">
    <property type="entry name" value="P-loop containing nucleotide triphosphate hydrolases"/>
    <property type="match status" value="1"/>
</dbReference>
<evidence type="ECO:0000256" key="8">
    <source>
        <dbReference type="ARBA" id="ARBA00051245"/>
    </source>
</evidence>
<keyword evidence="6" id="KW-0067">ATP-binding</keyword>
<dbReference type="EMBL" id="AP014836">
    <property type="protein sequence ID" value="BAW80597.1"/>
    <property type="molecule type" value="Genomic_DNA"/>
</dbReference>
<protein>
    <recommendedName>
        <fullName evidence="2">non-specific protein-tyrosine kinase</fullName>
        <ecNumber evidence="2">2.7.10.2</ecNumber>
    </recommendedName>
</protein>
<evidence type="ECO:0000256" key="5">
    <source>
        <dbReference type="ARBA" id="ARBA00022777"/>
    </source>
</evidence>
<dbReference type="KEGG" id="ntt:TAO_1227"/>
<dbReference type="InterPro" id="IPR050445">
    <property type="entry name" value="Bact_polysacc_biosynth/exp"/>
</dbReference>